<name>A0A7T3REH3_9SPIR</name>
<keyword evidence="5" id="KW-1185">Reference proteome</keyword>
<reference evidence="4 5" key="1">
    <citation type="submission" date="2020-11" db="EMBL/GenBank/DDBJ databases">
        <title>Treponema Peruensis nv. sp., first commensal Treponema isolated from human feces.</title>
        <authorList>
            <person name="Belkhou C."/>
            <person name="Raes J."/>
        </authorList>
    </citation>
    <scope>NUCLEOTIDE SEQUENCE [LARGE SCALE GENOMIC DNA]</scope>
    <source>
        <strain evidence="4 5">RCC2812</strain>
    </source>
</reference>
<dbReference type="Proteomes" id="UP000595224">
    <property type="component" value="Chromosome"/>
</dbReference>
<evidence type="ECO:0000259" key="3">
    <source>
        <dbReference type="SMART" id="SM00062"/>
    </source>
</evidence>
<organism evidence="4 5">
    <name type="scientific">Treponema peruense</name>
    <dbReference type="NCBI Taxonomy" id="2787628"/>
    <lineage>
        <taxon>Bacteria</taxon>
        <taxon>Pseudomonadati</taxon>
        <taxon>Spirochaetota</taxon>
        <taxon>Spirochaetia</taxon>
        <taxon>Spirochaetales</taxon>
        <taxon>Treponemataceae</taxon>
        <taxon>Treponema</taxon>
    </lineage>
</organism>
<dbReference type="PROSITE" id="PS51257">
    <property type="entry name" value="PROKAR_LIPOPROTEIN"/>
    <property type="match status" value="1"/>
</dbReference>
<dbReference type="SMART" id="SM00062">
    <property type="entry name" value="PBPb"/>
    <property type="match status" value="1"/>
</dbReference>
<dbReference type="Pfam" id="PF00497">
    <property type="entry name" value="SBP_bac_3"/>
    <property type="match status" value="1"/>
</dbReference>
<keyword evidence="1 2" id="KW-0732">Signal</keyword>
<dbReference type="AlphaFoldDB" id="A0A7T3REH3"/>
<proteinExistence type="predicted"/>
<evidence type="ECO:0000256" key="1">
    <source>
        <dbReference type="ARBA" id="ARBA00022729"/>
    </source>
</evidence>
<feature type="chain" id="PRO_5032287432" evidence="2">
    <location>
        <begin position="22"/>
        <end position="257"/>
    </location>
</feature>
<dbReference type="PANTHER" id="PTHR35936">
    <property type="entry name" value="MEMBRANE-BOUND LYTIC MUREIN TRANSGLYCOSYLASE F"/>
    <property type="match status" value="1"/>
</dbReference>
<protein>
    <submittedName>
        <fullName evidence="4">Amino acid ABC transporter substrate-binding protein</fullName>
    </submittedName>
</protein>
<dbReference type="RefSeq" id="WP_177528509.1">
    <property type="nucleotide sequence ID" value="NZ_CBCSHE010000011.1"/>
</dbReference>
<feature type="signal peptide" evidence="2">
    <location>
        <begin position="1"/>
        <end position="21"/>
    </location>
</feature>
<dbReference type="SUPFAM" id="SSF53850">
    <property type="entry name" value="Periplasmic binding protein-like II"/>
    <property type="match status" value="1"/>
</dbReference>
<accession>A0A7T3REH3</accession>
<dbReference type="InterPro" id="IPR001638">
    <property type="entry name" value="Solute-binding_3/MltF_N"/>
</dbReference>
<sequence>MKKIAVVALAAAVMVSLFSCAKKETSSKFILGLDDSFPPLGFRNESDEIVGYDIDLAREVTKRLGLELVCQPITWSMNLQELNTKKIDCIWNGFTMTEERKAAMAFTKPYLANAQVVVVRADSGIVSLADLAGKKVGVQAGSSAMDAIDAAPEFKNSLGEVVEFKENVTALNDLEIKSIDGVVMDMVVANYSIKQTGKPFVVLSETLAVEEYGIAFRKTDTELRDKVQKTLEEMKADGTVAKIDEKWFGTDLSVIGK</sequence>
<dbReference type="CDD" id="cd00996">
    <property type="entry name" value="PBP2_AatB_like"/>
    <property type="match status" value="1"/>
</dbReference>
<evidence type="ECO:0000313" key="5">
    <source>
        <dbReference type="Proteomes" id="UP000595224"/>
    </source>
</evidence>
<dbReference type="EMBL" id="CP064936">
    <property type="protein sequence ID" value="QQA01626.1"/>
    <property type="molecule type" value="Genomic_DNA"/>
</dbReference>
<evidence type="ECO:0000313" key="4">
    <source>
        <dbReference type="EMBL" id="QQA01626.1"/>
    </source>
</evidence>
<feature type="domain" description="Solute-binding protein family 3/N-terminal" evidence="3">
    <location>
        <begin position="28"/>
        <end position="251"/>
    </location>
</feature>
<evidence type="ECO:0000256" key="2">
    <source>
        <dbReference type="SAM" id="SignalP"/>
    </source>
</evidence>
<dbReference type="Gene3D" id="3.40.190.10">
    <property type="entry name" value="Periplasmic binding protein-like II"/>
    <property type="match status" value="2"/>
</dbReference>
<dbReference type="PANTHER" id="PTHR35936:SF34">
    <property type="entry name" value="ABC TRANSPORTER EXTRACELLULAR-BINDING PROTEIN YCKB-RELATED"/>
    <property type="match status" value="1"/>
</dbReference>
<gene>
    <name evidence="4" type="ORF">IWA51_03170</name>
</gene>
<dbReference type="KEGG" id="tper:IWA51_03170"/>